<dbReference type="InterPro" id="IPR024079">
    <property type="entry name" value="MetalloPept_cat_dom_sf"/>
</dbReference>
<evidence type="ECO:0000256" key="1">
    <source>
        <dbReference type="SAM" id="MobiDB-lite"/>
    </source>
</evidence>
<dbReference type="InterPro" id="IPR024361">
    <property type="entry name" value="BACON"/>
</dbReference>
<name>E3T6B0_9BACT</name>
<feature type="region of interest" description="Disordered" evidence="1">
    <location>
        <begin position="152"/>
        <end position="179"/>
    </location>
</feature>
<feature type="domain" description="BACON" evidence="2">
    <location>
        <begin position="533"/>
        <end position="583"/>
    </location>
</feature>
<protein>
    <submittedName>
        <fullName evidence="3">Peptidyl-Asp metallopeptidase</fullName>
    </submittedName>
</protein>
<dbReference type="SUPFAM" id="SSF55486">
    <property type="entry name" value="Metalloproteases ('zincins'), catalytic domain"/>
    <property type="match status" value="1"/>
</dbReference>
<proteinExistence type="predicted"/>
<reference evidence="3" key="2">
    <citation type="journal article" date="2010" name="Appl. Environ. Microbiol.">
        <title>Comparative analysis of acidobacterial genomic fragments from terrestrial and aquatic metagenomic libraries, with emphasis on acidobacteria subdivision 6.</title>
        <authorList>
            <person name="Kielak A.M."/>
            <person name="van Veen J.A."/>
            <person name="Kowalchuk G.A."/>
        </authorList>
    </citation>
    <scope>NUCLEOTIDE SEQUENCE</scope>
</reference>
<dbReference type="AlphaFoldDB" id="E3T6B0"/>
<dbReference type="GO" id="GO:0008237">
    <property type="term" value="F:metallopeptidase activity"/>
    <property type="evidence" value="ECO:0007669"/>
    <property type="project" value="InterPro"/>
</dbReference>
<evidence type="ECO:0000259" key="2">
    <source>
        <dbReference type="Pfam" id="PF13004"/>
    </source>
</evidence>
<dbReference type="Pfam" id="PF13004">
    <property type="entry name" value="BACON"/>
    <property type="match status" value="2"/>
</dbReference>
<feature type="compositionally biased region" description="Pro residues" evidence="1">
    <location>
        <begin position="159"/>
        <end position="168"/>
    </location>
</feature>
<dbReference type="Pfam" id="PF13688">
    <property type="entry name" value="Reprolysin_5"/>
    <property type="match status" value="1"/>
</dbReference>
<reference evidence="3" key="1">
    <citation type="submission" date="2009-12" db="EMBL/GenBank/DDBJ databases">
        <authorList>
            <person name="Kielak A."/>
            <person name="van Veen J.A."/>
            <person name="Kowalchuk G.A."/>
        </authorList>
    </citation>
    <scope>NUCLEOTIDE SEQUENCE</scope>
</reference>
<sequence length="599" mass="60465">MGLVRSAVAFLGCFAFGAVLVGRPEAVAAQSRPPTLFSVPPAQADARPLAVNRHARRARTLRARVSALDGATASSSVLLNLFDDAAFTARRTSIERRGANNYTWHGRLAEDRDGQATFVVNGTVMMGTVFAHGRTFEIASTASGLHEIREIDPASFPTDDPPTPPADLPPAADSALPPVTPDATAQIDVLIVWTPAARVAVGSTTAMQNLATLAVANANTAYANSHIAAQLRLVYSGELSFTEATGNIAGDLTKLAGNGDGALDSVHTLRNQYGADVVSLIGTGYTEGSGACGIGYLMTTVSTSFASSAFNVVDQACAAGNLSLAHEIGHNEGLHHDPANASGQGAYAYAYGYQDPGGAFRTVMSYGMSTRIPYFSNPTIMYGGKPTGVANAQDNARALNNTAATVAAFHAAAGPACSYTVTPLSLPLAAAGGSSTITVTAQSGCAWTVSNPAAWITTGTASGTGTGSFSVSAGANGPSARSATLTVAGRSVAVSQAALPCSYTVVPSSTVIAAAGGAIDITVTTPSSACGWTTSIGGSWLAASVASSSGTGVVTVTAIANNGPQRSGTVTIASHTVTLVEQAPAGLPSPPTGLRFVPQ</sequence>
<dbReference type="EMBL" id="GU260702">
    <property type="protein sequence ID" value="ADC35854.1"/>
    <property type="molecule type" value="Genomic_DNA"/>
</dbReference>
<dbReference type="Gene3D" id="2.60.40.10">
    <property type="entry name" value="Immunoglobulins"/>
    <property type="match status" value="2"/>
</dbReference>
<accession>E3T6B0</accession>
<organism evidence="3">
    <name type="scientific">uncultured bacterium 92</name>
    <dbReference type="NCBI Taxonomy" id="698394"/>
    <lineage>
        <taxon>Bacteria</taxon>
        <taxon>environmental samples</taxon>
    </lineage>
</organism>
<dbReference type="InterPro" id="IPR013783">
    <property type="entry name" value="Ig-like_fold"/>
</dbReference>
<dbReference type="CDD" id="cd14948">
    <property type="entry name" value="BACON"/>
    <property type="match status" value="2"/>
</dbReference>
<dbReference type="Gene3D" id="3.40.390.10">
    <property type="entry name" value="Collagenase (Catalytic Domain)"/>
    <property type="match status" value="1"/>
</dbReference>
<feature type="domain" description="BACON" evidence="2">
    <location>
        <begin position="446"/>
        <end position="497"/>
    </location>
</feature>
<evidence type="ECO:0000313" key="3">
    <source>
        <dbReference type="EMBL" id="ADC35854.1"/>
    </source>
</evidence>